<proteinExistence type="predicted"/>
<dbReference type="InterPro" id="IPR000182">
    <property type="entry name" value="GNAT_dom"/>
</dbReference>
<accession>A0ABY7GWL4</accession>
<dbReference type="SUPFAM" id="SSF55729">
    <property type="entry name" value="Acyl-CoA N-acyltransferases (Nat)"/>
    <property type="match status" value="1"/>
</dbReference>
<dbReference type="Gene3D" id="3.40.630.30">
    <property type="match status" value="1"/>
</dbReference>
<dbReference type="InterPro" id="IPR016181">
    <property type="entry name" value="Acyl_CoA_acyltransferase"/>
</dbReference>
<keyword evidence="3" id="KW-1185">Reference proteome</keyword>
<dbReference type="CDD" id="cd04301">
    <property type="entry name" value="NAT_SF"/>
    <property type="match status" value="1"/>
</dbReference>
<sequence length="224" mass="24830">MRNPEIALCSLSRRRVAADRIDLAAPKLECHEGAIDRQCGAECAVMSGGDRSRRREAALCSADFLTEAPTVKIRPYTPADREACLALLRSNIPEHFSPAEEAELARFLDALPGPYFVVEDGGRLIASGGIAAERDGVTATLCWGIVDATRQRSGVGTELLEHRLDVFLRDNPQIRQLQTNTSQKVQGFYAKHGFIVVEVRHRAYGPDLDHVRMVRDRPPARERS</sequence>
<dbReference type="Pfam" id="PF13508">
    <property type="entry name" value="Acetyltransf_7"/>
    <property type="match status" value="1"/>
</dbReference>
<dbReference type="PROSITE" id="PS51186">
    <property type="entry name" value="GNAT"/>
    <property type="match status" value="1"/>
</dbReference>
<dbReference type="Proteomes" id="UP001164459">
    <property type="component" value="Chromosome"/>
</dbReference>
<dbReference type="RefSeq" id="WP_269033742.1">
    <property type="nucleotide sequence ID" value="NZ_CP114040.1"/>
</dbReference>
<evidence type="ECO:0000313" key="2">
    <source>
        <dbReference type="EMBL" id="WAS91378.1"/>
    </source>
</evidence>
<name>A0ABY7GWL4_9BACT</name>
<feature type="domain" description="N-acetyltransferase" evidence="1">
    <location>
        <begin position="71"/>
        <end position="218"/>
    </location>
</feature>
<protein>
    <submittedName>
        <fullName evidence="2">GNAT family N-acetyltransferase</fullName>
    </submittedName>
</protein>
<organism evidence="2 3">
    <name type="scientific">Nannocystis punicea</name>
    <dbReference type="NCBI Taxonomy" id="2995304"/>
    <lineage>
        <taxon>Bacteria</taxon>
        <taxon>Pseudomonadati</taxon>
        <taxon>Myxococcota</taxon>
        <taxon>Polyangia</taxon>
        <taxon>Nannocystales</taxon>
        <taxon>Nannocystaceae</taxon>
        <taxon>Nannocystis</taxon>
    </lineage>
</organism>
<dbReference type="EMBL" id="CP114040">
    <property type="protein sequence ID" value="WAS91378.1"/>
    <property type="molecule type" value="Genomic_DNA"/>
</dbReference>
<reference evidence="2" key="1">
    <citation type="submission" date="2022-11" db="EMBL/GenBank/DDBJ databases">
        <title>Minimal conservation of predation-associated metabolite biosynthetic gene clusters underscores biosynthetic potential of Myxococcota including descriptions for ten novel species: Archangium lansinium sp. nov., Myxococcus landrumus sp. nov., Nannocystis bai.</title>
        <authorList>
            <person name="Ahearne A."/>
            <person name="Stevens C."/>
            <person name="Dowd S."/>
        </authorList>
    </citation>
    <scope>NUCLEOTIDE SEQUENCE</scope>
    <source>
        <strain evidence="2">Fl3</strain>
    </source>
</reference>
<gene>
    <name evidence="2" type="ORF">O0S08_34760</name>
</gene>
<evidence type="ECO:0000313" key="3">
    <source>
        <dbReference type="Proteomes" id="UP001164459"/>
    </source>
</evidence>
<evidence type="ECO:0000259" key="1">
    <source>
        <dbReference type="PROSITE" id="PS51186"/>
    </source>
</evidence>